<evidence type="ECO:0000313" key="3">
    <source>
        <dbReference type="Proteomes" id="UP001482620"/>
    </source>
</evidence>
<evidence type="ECO:0000313" key="2">
    <source>
        <dbReference type="EMBL" id="MEQ2254216.1"/>
    </source>
</evidence>
<feature type="chain" id="PRO_5046238785" evidence="1">
    <location>
        <begin position="20"/>
        <end position="135"/>
    </location>
</feature>
<feature type="signal peptide" evidence="1">
    <location>
        <begin position="1"/>
        <end position="19"/>
    </location>
</feature>
<organism evidence="2 3">
    <name type="scientific">Ilyodon furcidens</name>
    <name type="common">goldbreast splitfin</name>
    <dbReference type="NCBI Taxonomy" id="33524"/>
    <lineage>
        <taxon>Eukaryota</taxon>
        <taxon>Metazoa</taxon>
        <taxon>Chordata</taxon>
        <taxon>Craniata</taxon>
        <taxon>Vertebrata</taxon>
        <taxon>Euteleostomi</taxon>
        <taxon>Actinopterygii</taxon>
        <taxon>Neopterygii</taxon>
        <taxon>Teleostei</taxon>
        <taxon>Neoteleostei</taxon>
        <taxon>Acanthomorphata</taxon>
        <taxon>Ovalentaria</taxon>
        <taxon>Atherinomorphae</taxon>
        <taxon>Cyprinodontiformes</taxon>
        <taxon>Goodeidae</taxon>
        <taxon>Ilyodon</taxon>
    </lineage>
</organism>
<name>A0ABV0VAR3_9TELE</name>
<dbReference type="EMBL" id="JAHRIQ010104331">
    <property type="protein sequence ID" value="MEQ2254216.1"/>
    <property type="molecule type" value="Genomic_DNA"/>
</dbReference>
<evidence type="ECO:0000256" key="1">
    <source>
        <dbReference type="SAM" id="SignalP"/>
    </source>
</evidence>
<comment type="caution">
    <text evidence="2">The sequence shown here is derived from an EMBL/GenBank/DDBJ whole genome shotgun (WGS) entry which is preliminary data.</text>
</comment>
<protein>
    <submittedName>
        <fullName evidence="2">Uncharacterized protein</fullName>
    </submittedName>
</protein>
<keyword evidence="3" id="KW-1185">Reference proteome</keyword>
<reference evidence="2 3" key="1">
    <citation type="submission" date="2021-06" db="EMBL/GenBank/DDBJ databases">
        <authorList>
            <person name="Palmer J.M."/>
        </authorList>
    </citation>
    <scope>NUCLEOTIDE SEQUENCE [LARGE SCALE GENOMIC DNA]</scope>
    <source>
        <strain evidence="3">if_2019</strain>
        <tissue evidence="2">Muscle</tissue>
    </source>
</reference>
<dbReference type="Proteomes" id="UP001482620">
    <property type="component" value="Unassembled WGS sequence"/>
</dbReference>
<keyword evidence="1" id="KW-0732">Signal</keyword>
<sequence>MMFFLPFDLDNVFFVLITAVPGSNDFSCFCERTNPTELHPSACSIVYLRKQEKNPSLMSCRILTSTSGLWQAAYCWGLIGRASRRTQQCYQDLYCSLISSLGFPQTSSLHPLVLFSLQPSIILPLSEGPAKLSGA</sequence>
<accession>A0ABV0VAR3</accession>
<gene>
    <name evidence="2" type="ORF">ILYODFUR_001441</name>
</gene>
<proteinExistence type="predicted"/>